<gene>
    <name evidence="3" type="ORF">CJEDD_00255</name>
</gene>
<dbReference type="Pfam" id="PF04203">
    <property type="entry name" value="Sortase"/>
    <property type="match status" value="1"/>
</dbReference>
<proteinExistence type="predicted"/>
<dbReference type="InterPro" id="IPR023365">
    <property type="entry name" value="Sortase_dom-sf"/>
</dbReference>
<accession>A0ABY7UG32</accession>
<keyword evidence="2" id="KW-0472">Membrane</keyword>
<evidence type="ECO:0000313" key="4">
    <source>
        <dbReference type="Proteomes" id="UP001218071"/>
    </source>
</evidence>
<dbReference type="EMBL" id="CP063194">
    <property type="protein sequence ID" value="WCZ37687.1"/>
    <property type="molecule type" value="Genomic_DNA"/>
</dbReference>
<evidence type="ECO:0000256" key="2">
    <source>
        <dbReference type="SAM" id="Phobius"/>
    </source>
</evidence>
<dbReference type="NCBIfam" id="TIGR01076">
    <property type="entry name" value="sortase_fam"/>
    <property type="match status" value="1"/>
</dbReference>
<dbReference type="Proteomes" id="UP001218071">
    <property type="component" value="Chromosome"/>
</dbReference>
<dbReference type="CDD" id="cd05827">
    <property type="entry name" value="Sortase_C"/>
    <property type="match status" value="1"/>
</dbReference>
<reference evidence="3 4" key="1">
    <citation type="submission" date="2020-10" db="EMBL/GenBank/DDBJ databases">
        <title>Complete genome sequence of Corynebacterium jeddahense DSM 45997, type strain of Corynebacterium jeddahense.</title>
        <authorList>
            <person name="Busche T."/>
            <person name="Kalinowski J."/>
            <person name="Ruckert C."/>
        </authorList>
    </citation>
    <scope>NUCLEOTIDE SEQUENCE [LARGE SCALE GENOMIC DNA]</scope>
    <source>
        <strain evidence="3 4">DSM 45997</strain>
    </source>
</reference>
<dbReference type="InterPro" id="IPR005754">
    <property type="entry name" value="Sortase"/>
</dbReference>
<evidence type="ECO:0000256" key="1">
    <source>
        <dbReference type="ARBA" id="ARBA00022801"/>
    </source>
</evidence>
<feature type="transmembrane region" description="Helical" evidence="2">
    <location>
        <begin position="21"/>
        <end position="41"/>
    </location>
</feature>
<name>A0ABY7UG32_9CORY</name>
<keyword evidence="2" id="KW-1133">Transmembrane helix</keyword>
<sequence>MSTVVMEPPVLGKESKAKRQLSPFTVLFLIIGLICLLYPVIATWSNNQHQSETSRIFAGQVEDQDRVKERQDSLERAKRWNMEHANAPILDPWLTRVREDNPLYLDYLEQLNTEPIMGRVVIPSINSDLPLRHGTTEQVLKSGLGHLFGSSLPTGGPGTHAVITGHTGFADSTLWDNLRSVKIGDAVYVQNAAEKLKYQVDNIEVVLPEQTDSLRVVEGKDLLTLITCTPYGINSHRLLVHAHRVPMDPEDEQALAKVYTPWQWWMTAALAIALFALLAVIGWWLWARRSNEQTEGSQAETHGEPQ</sequence>
<dbReference type="InterPro" id="IPR042002">
    <property type="entry name" value="Sortase_C"/>
</dbReference>
<feature type="transmembrane region" description="Helical" evidence="2">
    <location>
        <begin position="262"/>
        <end position="286"/>
    </location>
</feature>
<keyword evidence="4" id="KW-1185">Reference proteome</keyword>
<keyword evidence="1" id="KW-0378">Hydrolase</keyword>
<organism evidence="3 4">
    <name type="scientific">Corynebacterium jeddahense</name>
    <dbReference type="NCBI Taxonomy" id="1414719"/>
    <lineage>
        <taxon>Bacteria</taxon>
        <taxon>Bacillati</taxon>
        <taxon>Actinomycetota</taxon>
        <taxon>Actinomycetes</taxon>
        <taxon>Mycobacteriales</taxon>
        <taxon>Corynebacteriaceae</taxon>
        <taxon>Corynebacterium</taxon>
    </lineage>
</organism>
<dbReference type="SUPFAM" id="SSF63817">
    <property type="entry name" value="Sortase"/>
    <property type="match status" value="1"/>
</dbReference>
<dbReference type="Gene3D" id="2.40.260.10">
    <property type="entry name" value="Sortase"/>
    <property type="match status" value="1"/>
</dbReference>
<evidence type="ECO:0000313" key="3">
    <source>
        <dbReference type="EMBL" id="WCZ37687.1"/>
    </source>
</evidence>
<keyword evidence="2" id="KW-0812">Transmembrane</keyword>
<dbReference type="RefSeq" id="WP_074432497.1">
    <property type="nucleotide sequence ID" value="NZ_CBYN010000028.1"/>
</dbReference>
<protein>
    <submittedName>
        <fullName evidence="3">Sortase family protein</fullName>
    </submittedName>
</protein>
<dbReference type="NCBIfam" id="NF033745">
    <property type="entry name" value="class_C_sortase"/>
    <property type="match status" value="1"/>
</dbReference>